<dbReference type="InterPro" id="IPR036663">
    <property type="entry name" value="Fumarylacetoacetase_C_sf"/>
</dbReference>
<dbReference type="GO" id="GO:0018773">
    <property type="term" value="F:acetylpyruvate hydrolase activity"/>
    <property type="evidence" value="ECO:0007669"/>
    <property type="project" value="TreeGrafter"/>
</dbReference>
<dbReference type="PANTHER" id="PTHR11820">
    <property type="entry name" value="ACYLPYRUVASE"/>
    <property type="match status" value="1"/>
</dbReference>
<keyword evidence="2" id="KW-0479">Metal-binding</keyword>
<dbReference type="InterPro" id="IPR011234">
    <property type="entry name" value="Fumarylacetoacetase-like_C"/>
</dbReference>
<proteinExistence type="inferred from homology"/>
<feature type="domain" description="Fumarylacetoacetase-like C-terminal" evidence="6">
    <location>
        <begin position="47"/>
        <end position="243"/>
    </location>
</feature>
<name>A0A8D8PQL1_9HEMI</name>
<reference evidence="7" key="1">
    <citation type="submission" date="2021-05" db="EMBL/GenBank/DDBJ databases">
        <authorList>
            <person name="Alioto T."/>
            <person name="Alioto T."/>
            <person name="Gomez Garrido J."/>
        </authorList>
    </citation>
    <scope>NUCLEOTIDE SEQUENCE</scope>
</reference>
<dbReference type="GO" id="GO:0046872">
    <property type="term" value="F:metal ion binding"/>
    <property type="evidence" value="ECO:0007669"/>
    <property type="project" value="UniProtKB-KW"/>
</dbReference>
<dbReference type="EC" id="5.3.2.2" evidence="5"/>
<evidence type="ECO:0000256" key="5">
    <source>
        <dbReference type="ARBA" id="ARBA00044973"/>
    </source>
</evidence>
<evidence type="ECO:0000313" key="7">
    <source>
        <dbReference type="EMBL" id="CAG6611632.1"/>
    </source>
</evidence>
<dbReference type="AlphaFoldDB" id="A0A8D8PQL1"/>
<evidence type="ECO:0000256" key="1">
    <source>
        <dbReference type="ARBA" id="ARBA00010211"/>
    </source>
</evidence>
<evidence type="ECO:0000256" key="3">
    <source>
        <dbReference type="ARBA" id="ARBA00042340"/>
    </source>
</evidence>
<protein>
    <recommendedName>
        <fullName evidence="5">oxaloacetate tautomerase</fullName>
        <ecNumber evidence="5">5.3.2.2</ecNumber>
    </recommendedName>
    <alternativeName>
        <fullName evidence="3">Fumarylacetoacetate hydrolase domain-containing protein 1</fullName>
    </alternativeName>
</protein>
<evidence type="ECO:0000259" key="6">
    <source>
        <dbReference type="Pfam" id="PF01557"/>
    </source>
</evidence>
<sequence>MSTSRLSSQCALGCLAVYIVAFTGVTGLVGPAMGVYNFGEFALRCRKIVGAGLNYKKILKERNLLPPKEPVVFLKPPSSIIQEPKSIEIPERSEVHHEVELGVIIGRHCKNVDKYDAMKCIAGYCLALDLTEVTHLKTARETGLPWTIGKGFDTACPVSLFIPAHEIRDPDDVPLWLSVNGEERQKSSTGDMLFKTGELISYISRHMTLEPYDLVLTGTPSGTGPIKHGDVIEAGLGKDLVHVRFEVKNV</sequence>
<dbReference type="PANTHER" id="PTHR11820:SF7">
    <property type="entry name" value="ACYLPYRUVASE FAHD1, MITOCHONDRIAL"/>
    <property type="match status" value="1"/>
</dbReference>
<dbReference type="EMBL" id="HBUF01186129">
    <property type="protein sequence ID" value="CAG6656790.1"/>
    <property type="molecule type" value="Transcribed_RNA"/>
</dbReference>
<dbReference type="Gene3D" id="3.90.850.10">
    <property type="entry name" value="Fumarylacetoacetase-like, C-terminal domain"/>
    <property type="match status" value="1"/>
</dbReference>
<organism evidence="7">
    <name type="scientific">Cacopsylla melanoneura</name>
    <dbReference type="NCBI Taxonomy" id="428564"/>
    <lineage>
        <taxon>Eukaryota</taxon>
        <taxon>Metazoa</taxon>
        <taxon>Ecdysozoa</taxon>
        <taxon>Arthropoda</taxon>
        <taxon>Hexapoda</taxon>
        <taxon>Insecta</taxon>
        <taxon>Pterygota</taxon>
        <taxon>Neoptera</taxon>
        <taxon>Paraneoptera</taxon>
        <taxon>Hemiptera</taxon>
        <taxon>Sternorrhyncha</taxon>
        <taxon>Psylloidea</taxon>
        <taxon>Psyllidae</taxon>
        <taxon>Psyllinae</taxon>
        <taxon>Cacopsylla</taxon>
    </lineage>
</organism>
<dbReference type="SUPFAM" id="SSF56529">
    <property type="entry name" value="FAH"/>
    <property type="match status" value="1"/>
</dbReference>
<dbReference type="GO" id="GO:0005739">
    <property type="term" value="C:mitochondrion"/>
    <property type="evidence" value="ECO:0007669"/>
    <property type="project" value="TreeGrafter"/>
</dbReference>
<dbReference type="Pfam" id="PF01557">
    <property type="entry name" value="FAA_hydrolase"/>
    <property type="match status" value="1"/>
</dbReference>
<dbReference type="GO" id="GO:0050163">
    <property type="term" value="F:oxaloacetate tautomerase activity"/>
    <property type="evidence" value="ECO:0007669"/>
    <property type="project" value="UniProtKB-EC"/>
</dbReference>
<dbReference type="EMBL" id="HBUF01022336">
    <property type="protein sequence ID" value="CAG6611632.1"/>
    <property type="molecule type" value="Transcribed_RNA"/>
</dbReference>
<evidence type="ECO:0000256" key="4">
    <source>
        <dbReference type="ARBA" id="ARBA00044911"/>
    </source>
</evidence>
<evidence type="ECO:0000256" key="2">
    <source>
        <dbReference type="ARBA" id="ARBA00022723"/>
    </source>
</evidence>
<dbReference type="EMBL" id="HBUF01186128">
    <property type="protein sequence ID" value="CAG6656789.1"/>
    <property type="molecule type" value="Transcribed_RNA"/>
</dbReference>
<accession>A0A8D8PQL1</accession>
<comment type="catalytic activity">
    <reaction evidence="4">
        <text>oxaloacetate = enol-oxaloacetate</text>
        <dbReference type="Rhea" id="RHEA:16021"/>
        <dbReference type="ChEBI" id="CHEBI:16452"/>
        <dbReference type="ChEBI" id="CHEBI:17479"/>
        <dbReference type="EC" id="5.3.2.2"/>
    </reaction>
    <physiologicalReaction direction="right-to-left" evidence="4">
        <dbReference type="Rhea" id="RHEA:16023"/>
    </physiologicalReaction>
</comment>
<comment type="similarity">
    <text evidence="1">Belongs to the FAH family.</text>
</comment>